<dbReference type="EMBL" id="CH474015">
    <property type="protein sequence ID" value="EDL85443.1"/>
    <property type="molecule type" value="Genomic_DNA"/>
</dbReference>
<evidence type="ECO:0000313" key="1">
    <source>
        <dbReference type="EMBL" id="EDL85443.1"/>
    </source>
</evidence>
<sequence length="117" mass="12965">MSADVFLLLQESKIIDERDGKGVNSLPPLDLAMSPVRMSCQHRFHSDQDMTTGFHLILLRPGLSSNLEPTNCLDWLACDPPRPFCLGAHSAEIYTTKPGLYIHFGDPKIRSSCLPGI</sequence>
<organism evidence="1 2">
    <name type="scientific">Rattus norvegicus</name>
    <name type="common">Rat</name>
    <dbReference type="NCBI Taxonomy" id="10116"/>
    <lineage>
        <taxon>Eukaryota</taxon>
        <taxon>Metazoa</taxon>
        <taxon>Chordata</taxon>
        <taxon>Craniata</taxon>
        <taxon>Vertebrata</taxon>
        <taxon>Euteleostomi</taxon>
        <taxon>Mammalia</taxon>
        <taxon>Eutheria</taxon>
        <taxon>Euarchontoglires</taxon>
        <taxon>Glires</taxon>
        <taxon>Rodentia</taxon>
        <taxon>Myomorpha</taxon>
        <taxon>Muroidea</taxon>
        <taxon>Muridae</taxon>
        <taxon>Murinae</taxon>
        <taxon>Rattus</taxon>
    </lineage>
</organism>
<proteinExistence type="predicted"/>
<gene>
    <name evidence="1" type="ORF">rCG_51720</name>
</gene>
<accession>A6K3Q7</accession>
<evidence type="ECO:0000313" key="2">
    <source>
        <dbReference type="Proteomes" id="UP000234681"/>
    </source>
</evidence>
<feature type="non-terminal residue" evidence="1">
    <location>
        <position position="117"/>
    </location>
</feature>
<protein>
    <submittedName>
        <fullName evidence="1">RCG51720</fullName>
    </submittedName>
</protein>
<reference evidence="1 2" key="1">
    <citation type="submission" date="2005-09" db="EMBL/GenBank/DDBJ databases">
        <authorList>
            <person name="Mural R.J."/>
            <person name="Li P.W."/>
            <person name="Adams M.D."/>
            <person name="Amanatides P.G."/>
            <person name="Baden-Tillson H."/>
            <person name="Barnstead M."/>
            <person name="Chin S.H."/>
            <person name="Dew I."/>
            <person name="Evans C.A."/>
            <person name="Ferriera S."/>
            <person name="Flanigan M."/>
            <person name="Fosler C."/>
            <person name="Glodek A."/>
            <person name="Gu Z."/>
            <person name="Holt R.A."/>
            <person name="Jennings D."/>
            <person name="Kraft C.L."/>
            <person name="Lu F."/>
            <person name="Nguyen T."/>
            <person name="Nusskern D.R."/>
            <person name="Pfannkoch C.M."/>
            <person name="Sitter C."/>
            <person name="Sutton G.G."/>
            <person name="Venter J.C."/>
            <person name="Wang Z."/>
            <person name="Woodage T."/>
            <person name="Zheng X.H."/>
            <person name="Zhong F."/>
        </authorList>
    </citation>
    <scope>NUCLEOTIDE SEQUENCE [LARGE SCALE GENOMIC DNA]</scope>
    <source>
        <strain>BN</strain>
        <strain evidence="2">Sprague-Dawley</strain>
    </source>
</reference>
<dbReference type="AlphaFoldDB" id="A6K3Q7"/>
<dbReference type="Proteomes" id="UP000234681">
    <property type="component" value="Chromosome 2"/>
</dbReference>
<name>A6K3Q7_RAT</name>